<dbReference type="Pfam" id="PF06920">
    <property type="entry name" value="DHR-2_Lobe_A"/>
    <property type="match status" value="1"/>
</dbReference>
<evidence type="ECO:0000256" key="1">
    <source>
        <dbReference type="ARBA" id="ARBA00022658"/>
    </source>
</evidence>
<dbReference type="InterPro" id="IPR046770">
    <property type="entry name" value="DOCKER_Lobe_B"/>
</dbReference>
<comment type="caution">
    <text evidence="5">The sequence shown here is derived from an EMBL/GenBank/DDBJ whole genome shotgun (WGS) entry which is preliminary data.</text>
</comment>
<evidence type="ECO:0000313" key="6">
    <source>
        <dbReference type="Proteomes" id="UP000494106"/>
    </source>
</evidence>
<dbReference type="Gene3D" id="1.20.58.740">
    <property type="match status" value="1"/>
</dbReference>
<organism evidence="5 6">
    <name type="scientific">Arctia plantaginis</name>
    <name type="common">Wood tiger moth</name>
    <name type="synonym">Phalaena plantaginis</name>
    <dbReference type="NCBI Taxonomy" id="874455"/>
    <lineage>
        <taxon>Eukaryota</taxon>
        <taxon>Metazoa</taxon>
        <taxon>Ecdysozoa</taxon>
        <taxon>Arthropoda</taxon>
        <taxon>Hexapoda</taxon>
        <taxon>Insecta</taxon>
        <taxon>Pterygota</taxon>
        <taxon>Neoptera</taxon>
        <taxon>Endopterygota</taxon>
        <taxon>Lepidoptera</taxon>
        <taxon>Glossata</taxon>
        <taxon>Ditrysia</taxon>
        <taxon>Noctuoidea</taxon>
        <taxon>Erebidae</taxon>
        <taxon>Arctiinae</taxon>
        <taxon>Arctia</taxon>
    </lineage>
</organism>
<dbReference type="PANTHER" id="PTHR23317">
    <property type="entry name" value="DEDICATOR OF CYTOKINESIS DOCK"/>
    <property type="match status" value="1"/>
</dbReference>
<reference evidence="6 7" key="1">
    <citation type="submission" date="2020-04" db="EMBL/GenBank/DDBJ databases">
        <authorList>
            <person name="Wallbank WR R."/>
            <person name="Pardo Diaz C."/>
            <person name="Kozak K."/>
            <person name="Martin S."/>
            <person name="Jiggins C."/>
            <person name="Moest M."/>
            <person name="Warren A I."/>
            <person name="Byers J.R.P. K."/>
            <person name="Montejo-Kovacevich G."/>
            <person name="Yen C E."/>
        </authorList>
    </citation>
    <scope>NUCLEOTIDE SEQUENCE [LARGE SCALE GENOMIC DNA]</scope>
</reference>
<name>A0A8S1AWP1_ARCPL</name>
<dbReference type="Pfam" id="PF20422">
    <property type="entry name" value="DHR-2_Lobe_B"/>
    <property type="match status" value="1"/>
</dbReference>
<dbReference type="InterPro" id="IPR026791">
    <property type="entry name" value="DOCK"/>
</dbReference>
<dbReference type="Proteomes" id="UP000494256">
    <property type="component" value="Unassembled WGS sequence"/>
</dbReference>
<dbReference type="InterPro" id="IPR043162">
    <property type="entry name" value="DOCK_C_lobe_C"/>
</dbReference>
<dbReference type="Gene3D" id="1.25.40.410">
    <property type="match status" value="1"/>
</dbReference>
<evidence type="ECO:0000313" key="5">
    <source>
        <dbReference type="EMBL" id="CAB3249799.1"/>
    </source>
</evidence>
<evidence type="ECO:0000313" key="4">
    <source>
        <dbReference type="EMBL" id="CAB3231243.1"/>
    </source>
</evidence>
<sequence length="377" mass="42715">MTDVHYNEQALLEQLIICTEYVDKAERYELLGPLYRLTIPIYERRKDYQALLGCYQHLTKAYAKIIEVTNSGKRLLGRFYRVAFFGKAHFGEDEEGIEFIYKEPKLTSLSEISEKLQNFYEQKFGAGNVKMIMDSAPVNREELDSKLAYIQVTWVRAAPEGVSPASSSGEGSFDRAHNIRRFVFETPFTRDGAARGPVHHQRLRLTHLTVEYWFPYVTRRVPVIDTQIEEKSPIEVALSEMESQVVELAEIVNAKAPDIKKLQLRLQGSVCVQVNAGPLAYANAFLDPTLAPMYPDDMVDKLKHIFKEFLTVCHTALQLNAKLISSDQVSYHEALETNYYKLSHSLSGMLGQPLHDILVNGTLSTTVTGVELESSNA</sequence>
<dbReference type="AlphaFoldDB" id="A0A8S1AWP1"/>
<dbReference type="Pfam" id="PF20421">
    <property type="entry name" value="DHR-2_Lobe_C"/>
    <property type="match status" value="1"/>
</dbReference>
<dbReference type="GO" id="GO:0007264">
    <property type="term" value="P:small GTPase-mediated signal transduction"/>
    <property type="evidence" value="ECO:0007669"/>
    <property type="project" value="InterPro"/>
</dbReference>
<gene>
    <name evidence="5" type="ORF">APLA_LOCUS12286</name>
    <name evidence="4" type="ORF">APLA_LOCUS5081</name>
</gene>
<dbReference type="InterPro" id="IPR027357">
    <property type="entry name" value="DOCKER_dom"/>
</dbReference>
<dbReference type="PANTHER" id="PTHR23317:SF26">
    <property type="entry name" value="ZIZIMIN, ISOFORM K"/>
    <property type="match status" value="1"/>
</dbReference>
<dbReference type="Proteomes" id="UP000494106">
    <property type="component" value="Unassembled WGS sequence"/>
</dbReference>
<keyword evidence="6" id="KW-1185">Reference proteome</keyword>
<evidence type="ECO:0000256" key="2">
    <source>
        <dbReference type="PROSITE-ProRule" id="PRU00984"/>
    </source>
</evidence>
<evidence type="ECO:0000259" key="3">
    <source>
        <dbReference type="PROSITE" id="PS51651"/>
    </source>
</evidence>
<protein>
    <recommendedName>
        <fullName evidence="3">DOCKER domain-containing protein</fullName>
    </recommendedName>
</protein>
<dbReference type="InterPro" id="IPR046773">
    <property type="entry name" value="DOCKER_Lobe_C"/>
</dbReference>
<feature type="domain" description="DOCKER" evidence="3">
    <location>
        <begin position="1"/>
        <end position="355"/>
    </location>
</feature>
<dbReference type="InterPro" id="IPR046769">
    <property type="entry name" value="DOCKER_Lobe_A"/>
</dbReference>
<proteinExistence type="inferred from homology"/>
<dbReference type="EMBL" id="CADEBC010000540">
    <property type="protein sequence ID" value="CAB3249799.1"/>
    <property type="molecule type" value="Genomic_DNA"/>
</dbReference>
<dbReference type="EMBL" id="CADEBD010000288">
    <property type="protein sequence ID" value="CAB3231243.1"/>
    <property type="molecule type" value="Genomic_DNA"/>
</dbReference>
<accession>A0A8S1AWP1</accession>
<evidence type="ECO:0000313" key="7">
    <source>
        <dbReference type="Proteomes" id="UP000494256"/>
    </source>
</evidence>
<dbReference type="GO" id="GO:0005085">
    <property type="term" value="F:guanyl-nucleotide exchange factor activity"/>
    <property type="evidence" value="ECO:0007669"/>
    <property type="project" value="UniProtKB-KW"/>
</dbReference>
<comment type="similarity">
    <text evidence="2">Belongs to the DOCK family.</text>
</comment>
<dbReference type="InterPro" id="IPR043161">
    <property type="entry name" value="DOCK_C_lobe_A"/>
</dbReference>
<dbReference type="OrthoDB" id="47328at2759"/>
<dbReference type="PROSITE" id="PS51651">
    <property type="entry name" value="DOCKER"/>
    <property type="match status" value="1"/>
</dbReference>
<keyword evidence="1" id="KW-0344">Guanine-nucleotide releasing factor</keyword>